<proteinExistence type="predicted"/>
<comment type="caution">
    <text evidence="1">The sequence shown here is derived from an EMBL/GenBank/DDBJ whole genome shotgun (WGS) entry which is preliminary data.</text>
</comment>
<dbReference type="AlphaFoldDB" id="A0AB34INT6"/>
<accession>A0AB34INT6</accession>
<name>A0AB34INT6_PRYPA</name>
<gene>
    <name evidence="1" type="ORF">AB1Y20_011272</name>
</gene>
<evidence type="ECO:0000313" key="2">
    <source>
        <dbReference type="Proteomes" id="UP001515480"/>
    </source>
</evidence>
<sequence length="171" mass="19385">MSASKKQKAEHYVEIDGEKYDSSLVDLAKRLKDAKKLDKDDAIKLWEDAKDGPGVTDTERKTLTYLLTKYTFTAKAEAFLRERTEVQSSGKEYYLTLEDGTKVDRELWDEIQLLAKDGKIDLADAKKIWESALDGNKVTKTEMATMQKALDTITFTQGAKDFLEAQMSLSK</sequence>
<protein>
    <submittedName>
        <fullName evidence="1">Uncharacterized protein</fullName>
    </submittedName>
</protein>
<evidence type="ECO:0000313" key="1">
    <source>
        <dbReference type="EMBL" id="KAL1503216.1"/>
    </source>
</evidence>
<reference evidence="1 2" key="1">
    <citation type="journal article" date="2024" name="Science">
        <title>Giant polyketide synthase enzymes in the biosynthesis of giant marine polyether toxins.</title>
        <authorList>
            <person name="Fallon T.R."/>
            <person name="Shende V.V."/>
            <person name="Wierzbicki I.H."/>
            <person name="Pendleton A.L."/>
            <person name="Watervoot N.F."/>
            <person name="Auber R.P."/>
            <person name="Gonzalez D.J."/>
            <person name="Wisecaver J.H."/>
            <person name="Moore B.S."/>
        </authorList>
    </citation>
    <scope>NUCLEOTIDE SEQUENCE [LARGE SCALE GENOMIC DNA]</scope>
    <source>
        <strain evidence="1 2">12B1</strain>
    </source>
</reference>
<dbReference type="EMBL" id="JBGBPQ010000022">
    <property type="protein sequence ID" value="KAL1503216.1"/>
    <property type="molecule type" value="Genomic_DNA"/>
</dbReference>
<organism evidence="1 2">
    <name type="scientific">Prymnesium parvum</name>
    <name type="common">Toxic golden alga</name>
    <dbReference type="NCBI Taxonomy" id="97485"/>
    <lineage>
        <taxon>Eukaryota</taxon>
        <taxon>Haptista</taxon>
        <taxon>Haptophyta</taxon>
        <taxon>Prymnesiophyceae</taxon>
        <taxon>Prymnesiales</taxon>
        <taxon>Prymnesiaceae</taxon>
        <taxon>Prymnesium</taxon>
    </lineage>
</organism>
<dbReference type="Proteomes" id="UP001515480">
    <property type="component" value="Unassembled WGS sequence"/>
</dbReference>
<keyword evidence="2" id="KW-1185">Reference proteome</keyword>